<dbReference type="EMBL" id="MF101426">
    <property type="protein sequence ID" value="ARW63037.1"/>
    <property type="molecule type" value="Genomic_DNA"/>
</dbReference>
<keyword evidence="2" id="KW-0934">Plastid</keyword>
<feature type="transmembrane region" description="Helical" evidence="1">
    <location>
        <begin position="146"/>
        <end position="176"/>
    </location>
</feature>
<feature type="transmembrane region" description="Helical" evidence="1">
    <location>
        <begin position="218"/>
        <end position="239"/>
    </location>
</feature>
<evidence type="ECO:0000313" key="2">
    <source>
        <dbReference type="EMBL" id="ARW63037.1"/>
    </source>
</evidence>
<dbReference type="GeneID" id="33356344"/>
<keyword evidence="1" id="KW-1133">Transmembrane helix</keyword>
<feature type="transmembrane region" description="Helical" evidence="1">
    <location>
        <begin position="112"/>
        <end position="134"/>
    </location>
</feature>
<sequence length="245" mass="27771">MFSYINNFFDNYYTALYYCQYYLSKLILSSNNSSNFLLILVFFIFGFITVLTPCFISMIPLAISYVSVQGNSLINIVIFSLGLSTSSFIFILLTNIIGLYTIISKFALFSNLFLIILSLDLMNIVNLSAIYAFLQLPQLTSFNQNILFSNYLIGLIMGFSSLPCNTSIFLIVSFIFNSINNTYMLFMYFGIYILGSMAPLLTIFGFKLYSNSLNLLSNFWTLVSSLAGSFLFIFSLFSLMDSILP</sequence>
<organism evidence="2">
    <name type="scientific">Vertebrata thuyoides</name>
    <dbReference type="NCBI Taxonomy" id="2006970"/>
    <lineage>
        <taxon>Eukaryota</taxon>
        <taxon>Rhodophyta</taxon>
        <taxon>Florideophyceae</taxon>
        <taxon>Rhodymeniophycidae</taxon>
        <taxon>Ceramiales</taxon>
        <taxon>Rhodomelaceae</taxon>
        <taxon>Polysiphonioideae</taxon>
        <taxon>Vertebrata</taxon>
    </lineage>
</organism>
<name>A0A1Z1MAB9_9FLOR</name>
<reference evidence="2" key="1">
    <citation type="journal article" date="2017" name="J. Phycol.">
        <title>Analysis of chloroplast genomes and a supermatrix inform reclassification of the Rhodomelaceae (Rhodophyta).</title>
        <authorList>
            <person name="Diaz-Tapia P."/>
            <person name="Maggs C.A."/>
            <person name="West J.A."/>
            <person name="Verbruggen H."/>
        </authorList>
    </citation>
    <scope>NUCLEOTIDE SEQUENCE</scope>
    <source>
        <strain evidence="2">PD546</strain>
    </source>
</reference>
<keyword evidence="1" id="KW-0812">Transmembrane</keyword>
<dbReference type="PANTHER" id="PTHR31272">
    <property type="entry name" value="CYTOCHROME C-TYPE BIOGENESIS PROTEIN HI_1454-RELATED"/>
    <property type="match status" value="1"/>
</dbReference>
<gene>
    <name evidence="2" type="primary">dsbD</name>
</gene>
<geneLocation type="chloroplast" evidence="2"/>
<feature type="transmembrane region" description="Helical" evidence="1">
    <location>
        <begin position="73"/>
        <end position="100"/>
    </location>
</feature>
<dbReference type="RefSeq" id="YP_009394475.1">
    <property type="nucleotide sequence ID" value="NC_035273.1"/>
</dbReference>
<keyword evidence="2" id="KW-0150">Chloroplast</keyword>
<evidence type="ECO:0000256" key="1">
    <source>
        <dbReference type="SAM" id="Phobius"/>
    </source>
</evidence>
<proteinExistence type="predicted"/>
<feature type="transmembrane region" description="Helical" evidence="1">
    <location>
        <begin position="36"/>
        <end position="61"/>
    </location>
</feature>
<keyword evidence="1" id="KW-0472">Membrane</keyword>
<dbReference type="PANTHER" id="PTHR31272:SF9">
    <property type="entry name" value="BLL1027 PROTEIN"/>
    <property type="match status" value="1"/>
</dbReference>
<protein>
    <submittedName>
        <fullName evidence="2">Thiol:disulfide interchange protein</fullName>
    </submittedName>
</protein>
<dbReference type="AlphaFoldDB" id="A0A1Z1MAB9"/>
<feature type="transmembrane region" description="Helical" evidence="1">
    <location>
        <begin position="183"/>
        <end position="206"/>
    </location>
</feature>
<accession>A0A1Z1MAB9</accession>
<dbReference type="InterPro" id="IPR051790">
    <property type="entry name" value="Cytochrome_c-biogenesis_DsbD"/>
</dbReference>